<name>A0A9P7NBT1_9HYPO</name>
<evidence type="ECO:0000313" key="2">
    <source>
        <dbReference type="EMBL" id="KAG6012326.1"/>
    </source>
</evidence>
<organism evidence="2 3">
    <name type="scientific">Claviceps pusilla</name>
    <dbReference type="NCBI Taxonomy" id="123648"/>
    <lineage>
        <taxon>Eukaryota</taxon>
        <taxon>Fungi</taxon>
        <taxon>Dikarya</taxon>
        <taxon>Ascomycota</taxon>
        <taxon>Pezizomycotina</taxon>
        <taxon>Sordariomycetes</taxon>
        <taxon>Hypocreomycetidae</taxon>
        <taxon>Hypocreales</taxon>
        <taxon>Clavicipitaceae</taxon>
        <taxon>Claviceps</taxon>
    </lineage>
</organism>
<reference evidence="2" key="1">
    <citation type="journal article" date="2020" name="bioRxiv">
        <title>Whole genome comparisons of ergot fungi reveals the divergence and evolution of species within the genus Claviceps are the result of varying mechanisms driving genome evolution and host range expansion.</title>
        <authorList>
            <person name="Wyka S.A."/>
            <person name="Mondo S.J."/>
            <person name="Liu M."/>
            <person name="Dettman J."/>
            <person name="Nalam V."/>
            <person name="Broders K.D."/>
        </authorList>
    </citation>
    <scope>NUCLEOTIDE SEQUENCE</scope>
    <source>
        <strain evidence="2">CCC 602</strain>
    </source>
</reference>
<dbReference type="EMBL" id="SRPW01000758">
    <property type="protein sequence ID" value="KAG6012326.1"/>
    <property type="molecule type" value="Genomic_DNA"/>
</dbReference>
<accession>A0A9P7NBT1</accession>
<protein>
    <submittedName>
        <fullName evidence="2">Uncharacterized protein</fullName>
    </submittedName>
</protein>
<gene>
    <name evidence="2" type="ORF">E4U43_007848</name>
</gene>
<feature type="region of interest" description="Disordered" evidence="1">
    <location>
        <begin position="1"/>
        <end position="25"/>
    </location>
</feature>
<comment type="caution">
    <text evidence="2">The sequence shown here is derived from an EMBL/GenBank/DDBJ whole genome shotgun (WGS) entry which is preliminary data.</text>
</comment>
<dbReference type="AlphaFoldDB" id="A0A9P7NBT1"/>
<keyword evidence="3" id="KW-1185">Reference proteome</keyword>
<evidence type="ECO:0000313" key="3">
    <source>
        <dbReference type="Proteomes" id="UP000748025"/>
    </source>
</evidence>
<proteinExistence type="predicted"/>
<dbReference type="Proteomes" id="UP000748025">
    <property type="component" value="Unassembled WGS sequence"/>
</dbReference>
<sequence>MRGVTAGPPTPKASPSGRARANTWNFSKPRAQVSVDVAFHGRSRWVVKIEVRLHQLNCFEPDRGGCSTTVQLRRHLES</sequence>
<evidence type="ECO:0000256" key="1">
    <source>
        <dbReference type="SAM" id="MobiDB-lite"/>
    </source>
</evidence>